<evidence type="ECO:0008006" key="2">
    <source>
        <dbReference type="Google" id="ProtNLM"/>
    </source>
</evidence>
<name>A0AAU8IF18_9BACL</name>
<organism evidence="1">
    <name type="scientific">Sporolactobacillus sp. Y61</name>
    <dbReference type="NCBI Taxonomy" id="3160863"/>
    <lineage>
        <taxon>Bacteria</taxon>
        <taxon>Bacillati</taxon>
        <taxon>Bacillota</taxon>
        <taxon>Bacilli</taxon>
        <taxon>Bacillales</taxon>
        <taxon>Sporolactobacillaceae</taxon>
        <taxon>Sporolactobacillus</taxon>
    </lineage>
</organism>
<dbReference type="EMBL" id="CP159510">
    <property type="protein sequence ID" value="XCJ16695.1"/>
    <property type="molecule type" value="Genomic_DNA"/>
</dbReference>
<gene>
    <name evidence="1" type="ORF">ABNN70_13760</name>
</gene>
<protein>
    <recommendedName>
        <fullName evidence="2">YrzI family small protein</fullName>
    </recommendedName>
</protein>
<sequence>MQQLAVKAPRTIAGKNFLRETIPVQGGGKRMLSINFLTISLTVSVRPSRSRIRRYEDNKRIKRLREDMLNRRAEMSRYLY</sequence>
<accession>A0AAU8IF18</accession>
<dbReference type="RefSeq" id="WP_129928160.1">
    <property type="nucleotide sequence ID" value="NZ_CP159510.1"/>
</dbReference>
<reference evidence="1" key="1">
    <citation type="submission" date="2024-06" db="EMBL/GenBank/DDBJ databases">
        <authorList>
            <person name="Fan A."/>
            <person name="Zhang F.Y."/>
            <person name="Zhang L."/>
        </authorList>
    </citation>
    <scope>NUCLEOTIDE SEQUENCE</scope>
    <source>
        <strain evidence="1">Y61</strain>
    </source>
</reference>
<evidence type="ECO:0000313" key="1">
    <source>
        <dbReference type="EMBL" id="XCJ16695.1"/>
    </source>
</evidence>
<dbReference type="AlphaFoldDB" id="A0AAU8IF18"/>
<proteinExistence type="predicted"/>